<evidence type="ECO:0000313" key="4">
    <source>
        <dbReference type="EMBL" id="MCY0148385.1"/>
    </source>
</evidence>
<keyword evidence="1" id="KW-0812">Transmembrane</keyword>
<feature type="transmembrane region" description="Helical" evidence="1">
    <location>
        <begin position="26"/>
        <end position="44"/>
    </location>
</feature>
<proteinExistence type="predicted"/>
<dbReference type="SUPFAM" id="SSF55785">
    <property type="entry name" value="PYP-like sensor domain (PAS domain)"/>
    <property type="match status" value="1"/>
</dbReference>
<sequence length="771" mass="85635">MQPARTAAFANDVRLSFVASLYQKRGTLFAGMIAHVVTTMAIYIRIDEPFYLYAALALFVIWLGRTIDMMLFDRLDKSKFQLADTLRWEKRYVAGSLVAAFALGLMSGHALVMAQDPFAELAAISVTVATMISVVGRNFGSKLNVDMIILAACLPMMAGFFMAHDPFMMVLGVLLLPLFLTTRSMANGVRDFLFNSVIAERKTGEIAEKFDTALNNMSHGLFMLDGDGRIEVANRKAHEYFHIDADINLTGRALKAALRLGARNGFIAKENFADINEHFDKLISGREQRALVRFDARSWLEFSARHRGQKGVVLTFEDVSARIQSDKRILHMARFDNLTGLPNRSWFKEVVETKMAKAKSGQSLALAVLDIDDFKHVNDTMGHVSGDKLLSAIATRLGSLSRQKFVISRFGGDEFVLFIPHVEDERDLQITMNHVIDTLRGTYIIDGHKLFISLSGGVAMAPVAGAAIEGLHIQADLALYEAKRRDKNRWVLFEESMNQQYSARQRLKVDLREAIRTQSMTLAYQPMFNPQGTRIAGAEALSRWLHPELGPISPADYIPLAEEMGIISDLTRCVVDQAARDCASWPSNLFVSINLSAHDLGDREIIAVIADALDRNNLAAERLQLEVTESGLMGELETARSILSELRAMGMSIAIDDFGTGYSSLSYLDKLPLNKVKIDRSFISELTDDPSKLKLLRGVVHLSRELGLEIVVEGVETQEQLKVIRDNNCADLIQGYIFGMPMPMGAFVELATTLSRGEKSSVARPAAMKSH</sequence>
<feature type="transmembrane region" description="Helical" evidence="1">
    <location>
        <begin position="143"/>
        <end position="161"/>
    </location>
</feature>
<feature type="domain" description="EAL" evidence="2">
    <location>
        <begin position="504"/>
        <end position="755"/>
    </location>
</feature>
<dbReference type="SMART" id="SM00052">
    <property type="entry name" value="EAL"/>
    <property type="match status" value="1"/>
</dbReference>
<dbReference type="InterPro" id="IPR035919">
    <property type="entry name" value="EAL_sf"/>
</dbReference>
<dbReference type="PANTHER" id="PTHR44757">
    <property type="entry name" value="DIGUANYLATE CYCLASE DGCP"/>
    <property type="match status" value="1"/>
</dbReference>
<feature type="transmembrane region" description="Helical" evidence="1">
    <location>
        <begin position="118"/>
        <end position="136"/>
    </location>
</feature>
<dbReference type="InterPro" id="IPR035965">
    <property type="entry name" value="PAS-like_dom_sf"/>
</dbReference>
<dbReference type="Proteomes" id="UP001073227">
    <property type="component" value="Unassembled WGS sequence"/>
</dbReference>
<dbReference type="Gene3D" id="3.30.450.20">
    <property type="entry name" value="PAS domain"/>
    <property type="match status" value="1"/>
</dbReference>
<dbReference type="CDD" id="cd01948">
    <property type="entry name" value="EAL"/>
    <property type="match status" value="1"/>
</dbReference>
<dbReference type="PANTHER" id="PTHR44757:SF2">
    <property type="entry name" value="BIOFILM ARCHITECTURE MAINTENANCE PROTEIN MBAA"/>
    <property type="match status" value="1"/>
</dbReference>
<dbReference type="InterPro" id="IPR052155">
    <property type="entry name" value="Biofilm_reg_signaling"/>
</dbReference>
<organism evidence="4 5">
    <name type="scientific">Hoeflea algicola</name>
    <dbReference type="NCBI Taxonomy" id="2983763"/>
    <lineage>
        <taxon>Bacteria</taxon>
        <taxon>Pseudomonadati</taxon>
        <taxon>Pseudomonadota</taxon>
        <taxon>Alphaproteobacteria</taxon>
        <taxon>Hyphomicrobiales</taxon>
        <taxon>Rhizobiaceae</taxon>
        <taxon>Hoeflea</taxon>
    </lineage>
</organism>
<gene>
    <name evidence="4" type="ORF">OEG84_11855</name>
</gene>
<dbReference type="InterPro" id="IPR000160">
    <property type="entry name" value="GGDEF_dom"/>
</dbReference>
<evidence type="ECO:0000256" key="1">
    <source>
        <dbReference type="SAM" id="Phobius"/>
    </source>
</evidence>
<dbReference type="InterPro" id="IPR029787">
    <property type="entry name" value="Nucleotide_cyclase"/>
</dbReference>
<evidence type="ECO:0000313" key="5">
    <source>
        <dbReference type="Proteomes" id="UP001073227"/>
    </source>
</evidence>
<accession>A0ABT3Z9C8</accession>
<dbReference type="PROSITE" id="PS50883">
    <property type="entry name" value="EAL"/>
    <property type="match status" value="1"/>
</dbReference>
<keyword evidence="5" id="KW-1185">Reference proteome</keyword>
<dbReference type="PROSITE" id="PS50887">
    <property type="entry name" value="GGDEF"/>
    <property type="match status" value="1"/>
</dbReference>
<keyword evidence="1" id="KW-0472">Membrane</keyword>
<dbReference type="Pfam" id="PF00990">
    <property type="entry name" value="GGDEF"/>
    <property type="match status" value="1"/>
</dbReference>
<dbReference type="NCBIfam" id="TIGR00254">
    <property type="entry name" value="GGDEF"/>
    <property type="match status" value="1"/>
</dbReference>
<comment type="caution">
    <text evidence="4">The sequence shown here is derived from an EMBL/GenBank/DDBJ whole genome shotgun (WGS) entry which is preliminary data.</text>
</comment>
<evidence type="ECO:0000259" key="2">
    <source>
        <dbReference type="PROSITE" id="PS50883"/>
    </source>
</evidence>
<dbReference type="SUPFAM" id="SSF55073">
    <property type="entry name" value="Nucleotide cyclase"/>
    <property type="match status" value="1"/>
</dbReference>
<name>A0ABT3Z9C8_9HYPH</name>
<dbReference type="RefSeq" id="WP_267653952.1">
    <property type="nucleotide sequence ID" value="NZ_JAOVZR010000001.1"/>
</dbReference>
<protein>
    <submittedName>
        <fullName evidence="4">EAL domain-containing protein</fullName>
    </submittedName>
</protein>
<dbReference type="InterPro" id="IPR001633">
    <property type="entry name" value="EAL_dom"/>
</dbReference>
<feature type="domain" description="GGDEF" evidence="3">
    <location>
        <begin position="362"/>
        <end position="495"/>
    </location>
</feature>
<dbReference type="Pfam" id="PF12860">
    <property type="entry name" value="PAS_7"/>
    <property type="match status" value="1"/>
</dbReference>
<dbReference type="SUPFAM" id="SSF141868">
    <property type="entry name" value="EAL domain-like"/>
    <property type="match status" value="1"/>
</dbReference>
<feature type="transmembrane region" description="Helical" evidence="1">
    <location>
        <begin position="50"/>
        <end position="71"/>
    </location>
</feature>
<dbReference type="CDD" id="cd01949">
    <property type="entry name" value="GGDEF"/>
    <property type="match status" value="1"/>
</dbReference>
<dbReference type="Pfam" id="PF00563">
    <property type="entry name" value="EAL"/>
    <property type="match status" value="1"/>
</dbReference>
<dbReference type="SMART" id="SM00267">
    <property type="entry name" value="GGDEF"/>
    <property type="match status" value="1"/>
</dbReference>
<feature type="transmembrane region" description="Helical" evidence="1">
    <location>
        <begin position="92"/>
        <end position="112"/>
    </location>
</feature>
<dbReference type="Gene3D" id="3.30.70.270">
    <property type="match status" value="1"/>
</dbReference>
<keyword evidence="1" id="KW-1133">Transmembrane helix</keyword>
<dbReference type="InterPro" id="IPR043128">
    <property type="entry name" value="Rev_trsase/Diguanyl_cyclase"/>
</dbReference>
<evidence type="ECO:0000259" key="3">
    <source>
        <dbReference type="PROSITE" id="PS50887"/>
    </source>
</evidence>
<dbReference type="Gene3D" id="3.20.20.450">
    <property type="entry name" value="EAL domain"/>
    <property type="match status" value="1"/>
</dbReference>
<dbReference type="EMBL" id="JAOVZR010000001">
    <property type="protein sequence ID" value="MCY0148385.1"/>
    <property type="molecule type" value="Genomic_DNA"/>
</dbReference>
<reference evidence="4" key="1">
    <citation type="submission" date="2022-10" db="EMBL/GenBank/DDBJ databases">
        <title>Hoeflea sp. G2-23, isolated from marine algae.</title>
        <authorList>
            <person name="Kristyanto S."/>
            <person name="Kim J.M."/>
            <person name="Jeon C.O."/>
        </authorList>
    </citation>
    <scope>NUCLEOTIDE SEQUENCE</scope>
    <source>
        <strain evidence="4">G2-23</strain>
    </source>
</reference>